<evidence type="ECO:0000256" key="2">
    <source>
        <dbReference type="ARBA" id="ARBA00022771"/>
    </source>
</evidence>
<reference evidence="5" key="3">
    <citation type="submission" date="2023-05" db="EMBL/GenBank/DDBJ databases">
        <authorList>
            <person name="Smith C.H."/>
        </authorList>
    </citation>
    <scope>NUCLEOTIDE SEQUENCE</scope>
    <source>
        <strain evidence="5">CHS0354</strain>
        <tissue evidence="5">Mantle</tissue>
    </source>
</reference>
<sequence>MEEKDPKTIYPYPVGKAHSRVWTYFGFYKAQEGPLTKENLDMTKVVCKLCRKEYANKVIPILLKLAKCVETNVNDPPPIARLKDVMRQELNSRTQDKDLSLFGCLLNPTMKDLEFLRDSERAGGHALLLKVAFGMADVKVNVKVEPGTNDK</sequence>
<reference evidence="5" key="1">
    <citation type="journal article" date="2021" name="Genome Biol. Evol.">
        <title>A High-Quality Reference Genome for a Parasitic Bivalve with Doubly Uniparental Inheritance (Bivalvia: Unionida).</title>
        <authorList>
            <person name="Smith C.H."/>
        </authorList>
    </citation>
    <scope>NUCLEOTIDE SEQUENCE</scope>
    <source>
        <strain evidence="5">CHS0354</strain>
    </source>
</reference>
<evidence type="ECO:0000313" key="6">
    <source>
        <dbReference type="Proteomes" id="UP001195483"/>
    </source>
</evidence>
<proteinExistence type="predicted"/>
<evidence type="ECO:0000256" key="1">
    <source>
        <dbReference type="ARBA" id="ARBA00022723"/>
    </source>
</evidence>
<name>A0AAE0S479_9BIVA</name>
<gene>
    <name evidence="5" type="ORF">CHS0354_021243</name>
</gene>
<comment type="caution">
    <text evidence="5">The sequence shown here is derived from an EMBL/GenBank/DDBJ whole genome shotgun (WGS) entry which is preliminary data.</text>
</comment>
<keyword evidence="2" id="KW-0863">Zinc-finger</keyword>
<keyword evidence="3" id="KW-0862">Zinc</keyword>
<dbReference type="InterPro" id="IPR003656">
    <property type="entry name" value="Znf_BED"/>
</dbReference>
<evidence type="ECO:0000256" key="3">
    <source>
        <dbReference type="ARBA" id="ARBA00022833"/>
    </source>
</evidence>
<dbReference type="GO" id="GO:0003677">
    <property type="term" value="F:DNA binding"/>
    <property type="evidence" value="ECO:0007669"/>
    <property type="project" value="InterPro"/>
</dbReference>
<evidence type="ECO:0000259" key="4">
    <source>
        <dbReference type="Pfam" id="PF02892"/>
    </source>
</evidence>
<dbReference type="GO" id="GO:0008270">
    <property type="term" value="F:zinc ion binding"/>
    <property type="evidence" value="ECO:0007669"/>
    <property type="project" value="UniProtKB-KW"/>
</dbReference>
<dbReference type="EMBL" id="JAEAOA010001308">
    <property type="protein sequence ID" value="KAK3584783.1"/>
    <property type="molecule type" value="Genomic_DNA"/>
</dbReference>
<keyword evidence="1" id="KW-0479">Metal-binding</keyword>
<dbReference type="Proteomes" id="UP001195483">
    <property type="component" value="Unassembled WGS sequence"/>
</dbReference>
<protein>
    <recommendedName>
        <fullName evidence="4">BED-type domain-containing protein</fullName>
    </recommendedName>
</protein>
<evidence type="ECO:0000313" key="5">
    <source>
        <dbReference type="EMBL" id="KAK3584783.1"/>
    </source>
</evidence>
<dbReference type="Pfam" id="PF02892">
    <property type="entry name" value="zf-BED"/>
    <property type="match status" value="1"/>
</dbReference>
<feature type="domain" description="BED-type" evidence="4">
    <location>
        <begin position="19"/>
        <end position="57"/>
    </location>
</feature>
<organism evidence="5 6">
    <name type="scientific">Potamilus streckersoni</name>
    <dbReference type="NCBI Taxonomy" id="2493646"/>
    <lineage>
        <taxon>Eukaryota</taxon>
        <taxon>Metazoa</taxon>
        <taxon>Spiralia</taxon>
        <taxon>Lophotrochozoa</taxon>
        <taxon>Mollusca</taxon>
        <taxon>Bivalvia</taxon>
        <taxon>Autobranchia</taxon>
        <taxon>Heteroconchia</taxon>
        <taxon>Palaeoheterodonta</taxon>
        <taxon>Unionida</taxon>
        <taxon>Unionoidea</taxon>
        <taxon>Unionidae</taxon>
        <taxon>Ambleminae</taxon>
        <taxon>Lampsilini</taxon>
        <taxon>Potamilus</taxon>
    </lineage>
</organism>
<reference evidence="5" key="2">
    <citation type="journal article" date="2021" name="Genome Biol. Evol.">
        <title>Developing a high-quality reference genome for a parasitic bivalve with doubly uniparental inheritance (Bivalvia: Unionida).</title>
        <authorList>
            <person name="Smith C.H."/>
        </authorList>
    </citation>
    <scope>NUCLEOTIDE SEQUENCE</scope>
    <source>
        <strain evidence="5">CHS0354</strain>
        <tissue evidence="5">Mantle</tissue>
    </source>
</reference>
<keyword evidence="6" id="KW-1185">Reference proteome</keyword>
<dbReference type="AlphaFoldDB" id="A0AAE0S479"/>
<accession>A0AAE0S479</accession>